<feature type="transmembrane region" description="Helical" evidence="12">
    <location>
        <begin position="238"/>
        <end position="258"/>
    </location>
</feature>
<keyword evidence="10 12" id="KW-0472">Membrane</keyword>
<dbReference type="EMBL" id="OC858784">
    <property type="protein sequence ID" value="CAD7626850.1"/>
    <property type="molecule type" value="Genomic_DNA"/>
</dbReference>
<evidence type="ECO:0000256" key="7">
    <source>
        <dbReference type="ARBA" id="ARBA00022840"/>
    </source>
</evidence>
<dbReference type="Gene3D" id="3.30.70.1230">
    <property type="entry name" value="Nucleotide cyclase"/>
    <property type="match status" value="1"/>
</dbReference>
<accession>A0A7R9KRU3</accession>
<dbReference type="GO" id="GO:0007193">
    <property type="term" value="P:adenylate cyclase-inhibiting G protein-coupled receptor signaling pathway"/>
    <property type="evidence" value="ECO:0007669"/>
    <property type="project" value="TreeGrafter"/>
</dbReference>
<reference evidence="14" key="1">
    <citation type="submission" date="2020-11" db="EMBL/GenBank/DDBJ databases">
        <authorList>
            <person name="Tran Van P."/>
        </authorList>
    </citation>
    <scope>NUCLEOTIDE SEQUENCE</scope>
</reference>
<keyword evidence="11" id="KW-0456">Lyase</keyword>
<keyword evidence="6" id="KW-0547">Nucleotide-binding</keyword>
<comment type="catalytic activity">
    <reaction evidence="1">
        <text>ATP = 3',5'-cyclic AMP + diphosphate</text>
        <dbReference type="Rhea" id="RHEA:15389"/>
        <dbReference type="ChEBI" id="CHEBI:30616"/>
        <dbReference type="ChEBI" id="CHEBI:33019"/>
        <dbReference type="ChEBI" id="CHEBI:58165"/>
        <dbReference type="EC" id="4.6.1.1"/>
    </reaction>
</comment>
<feature type="transmembrane region" description="Helical" evidence="12">
    <location>
        <begin position="91"/>
        <end position="111"/>
    </location>
</feature>
<dbReference type="Pfam" id="PF00211">
    <property type="entry name" value="Guanylate_cyc"/>
    <property type="match status" value="1"/>
</dbReference>
<evidence type="ECO:0000256" key="10">
    <source>
        <dbReference type="ARBA" id="ARBA00023136"/>
    </source>
</evidence>
<dbReference type="InterPro" id="IPR001054">
    <property type="entry name" value="A/G_cyclase"/>
</dbReference>
<dbReference type="SMART" id="SM00044">
    <property type="entry name" value="CYCc"/>
    <property type="match status" value="1"/>
</dbReference>
<dbReference type="EC" id="4.6.1.1" evidence="3"/>
<evidence type="ECO:0000256" key="9">
    <source>
        <dbReference type="ARBA" id="ARBA00022989"/>
    </source>
</evidence>
<evidence type="ECO:0000256" key="8">
    <source>
        <dbReference type="ARBA" id="ARBA00022842"/>
    </source>
</evidence>
<dbReference type="PANTHER" id="PTHR45627:SF12">
    <property type="entry name" value="ADENYLATE CYCLASE TYPE 2"/>
    <property type="match status" value="1"/>
</dbReference>
<gene>
    <name evidence="14" type="ORF">OSB1V03_LOCUS7282</name>
</gene>
<dbReference type="CDD" id="cd07302">
    <property type="entry name" value="CHD"/>
    <property type="match status" value="1"/>
</dbReference>
<dbReference type="GO" id="GO:0005886">
    <property type="term" value="C:plasma membrane"/>
    <property type="evidence" value="ECO:0007669"/>
    <property type="project" value="TreeGrafter"/>
</dbReference>
<dbReference type="AlphaFoldDB" id="A0A7R9KRU3"/>
<evidence type="ECO:0000256" key="2">
    <source>
        <dbReference type="ARBA" id="ARBA00004141"/>
    </source>
</evidence>
<dbReference type="PANTHER" id="PTHR45627">
    <property type="entry name" value="ADENYLATE CYCLASE TYPE 1"/>
    <property type="match status" value="1"/>
</dbReference>
<evidence type="ECO:0000259" key="13">
    <source>
        <dbReference type="PROSITE" id="PS50125"/>
    </source>
</evidence>
<evidence type="ECO:0000256" key="3">
    <source>
        <dbReference type="ARBA" id="ARBA00012201"/>
    </source>
</evidence>
<dbReference type="GO" id="GO:0046872">
    <property type="term" value="F:metal ion binding"/>
    <property type="evidence" value="ECO:0007669"/>
    <property type="project" value="UniProtKB-KW"/>
</dbReference>
<feature type="domain" description="Guanylate cyclase" evidence="13">
    <location>
        <begin position="423"/>
        <end position="504"/>
    </location>
</feature>
<feature type="transmembrane region" description="Helical" evidence="12">
    <location>
        <begin position="326"/>
        <end position="343"/>
    </location>
</feature>
<dbReference type="Proteomes" id="UP000759131">
    <property type="component" value="Unassembled WGS sequence"/>
</dbReference>
<feature type="transmembrane region" description="Helical" evidence="12">
    <location>
        <begin position="270"/>
        <end position="293"/>
    </location>
</feature>
<dbReference type="GO" id="GO:0004016">
    <property type="term" value="F:adenylate cyclase activity"/>
    <property type="evidence" value="ECO:0007669"/>
    <property type="project" value="UniProtKB-EC"/>
</dbReference>
<evidence type="ECO:0000313" key="14">
    <source>
        <dbReference type="EMBL" id="CAD7626850.1"/>
    </source>
</evidence>
<keyword evidence="8" id="KW-0460">Magnesium</keyword>
<dbReference type="InterPro" id="IPR029787">
    <property type="entry name" value="Nucleotide_cyclase"/>
</dbReference>
<keyword evidence="7" id="KW-0067">ATP-binding</keyword>
<evidence type="ECO:0000256" key="11">
    <source>
        <dbReference type="ARBA" id="ARBA00023239"/>
    </source>
</evidence>
<dbReference type="GO" id="GO:0005524">
    <property type="term" value="F:ATP binding"/>
    <property type="evidence" value="ECO:0007669"/>
    <property type="project" value="UniProtKB-KW"/>
</dbReference>
<dbReference type="SUPFAM" id="SSF55073">
    <property type="entry name" value="Nucleotide cyclase"/>
    <property type="match status" value="1"/>
</dbReference>
<comment type="subcellular location">
    <subcellularLocation>
        <location evidence="2">Membrane</location>
        <topology evidence="2">Multi-pass membrane protein</topology>
    </subcellularLocation>
</comment>
<evidence type="ECO:0000256" key="1">
    <source>
        <dbReference type="ARBA" id="ARBA00001593"/>
    </source>
</evidence>
<keyword evidence="9 12" id="KW-1133">Transmembrane helix</keyword>
<evidence type="ECO:0000256" key="12">
    <source>
        <dbReference type="SAM" id="Phobius"/>
    </source>
</evidence>
<name>A0A7R9KRU3_9ACAR</name>
<evidence type="ECO:0000313" key="15">
    <source>
        <dbReference type="Proteomes" id="UP000759131"/>
    </source>
</evidence>
<dbReference type="EMBL" id="CAJPIZ010004209">
    <property type="protein sequence ID" value="CAG2107280.1"/>
    <property type="molecule type" value="Genomic_DNA"/>
</dbReference>
<sequence>MPNGIFSFHKSLVTHNIAHNMNGYDGRRRLLSTGSLYFDIDKEEREAFNEINRDESFGELEWKLKRLRAEFKIKDNDVLFRKYQSRLQHRFFTILLMFNMIVNFIDCFWYFFYKFFYDNIFCGIFSFHKSLVTHNIAHNMNGYDGRRRLLSTGSLYFDIDKEEREAFNEINRDESFGELEWKLKRLRAEFKIKDNDVLFRKYQSRLQHRFFTILLMFNMIVNFIDCFWYFFYKTDFEFPFPAMLRLTALIVYISFLILAHHNEKWFRSEFARAIAGIAVLLAMIYAEYGGFIFTLTGDQSFKWKRLRPVYYLIICNELLLPFPSRVYSVVATVVIIALEITIVNRRAFLDHRRCVESKFKLTFEKDQQERLLGSCLPQHLMKKVKRDIRERFAQHMEQHDSTRQASISRPFSELYIEKYTDVTILYADIVNSMLLTQSLESPQDLVETLNELFGRFDTRAEANNCLRIKLLGDCYYCVSGIPVHDPNHALNSINMGIDMIDIIK</sequence>
<keyword evidence="15" id="KW-1185">Reference proteome</keyword>
<keyword evidence="4 12" id="KW-0812">Transmembrane</keyword>
<keyword evidence="5" id="KW-0479">Metal-binding</keyword>
<dbReference type="GO" id="GO:0035556">
    <property type="term" value="P:intracellular signal transduction"/>
    <property type="evidence" value="ECO:0007669"/>
    <property type="project" value="InterPro"/>
</dbReference>
<feature type="transmembrane region" description="Helical" evidence="12">
    <location>
        <begin position="210"/>
        <end position="232"/>
    </location>
</feature>
<evidence type="ECO:0000256" key="4">
    <source>
        <dbReference type="ARBA" id="ARBA00022692"/>
    </source>
</evidence>
<organism evidence="14">
    <name type="scientific">Medioppia subpectinata</name>
    <dbReference type="NCBI Taxonomy" id="1979941"/>
    <lineage>
        <taxon>Eukaryota</taxon>
        <taxon>Metazoa</taxon>
        <taxon>Ecdysozoa</taxon>
        <taxon>Arthropoda</taxon>
        <taxon>Chelicerata</taxon>
        <taxon>Arachnida</taxon>
        <taxon>Acari</taxon>
        <taxon>Acariformes</taxon>
        <taxon>Sarcoptiformes</taxon>
        <taxon>Oribatida</taxon>
        <taxon>Brachypylina</taxon>
        <taxon>Oppioidea</taxon>
        <taxon>Oppiidae</taxon>
        <taxon>Medioppia</taxon>
    </lineage>
</organism>
<dbReference type="GO" id="GO:0007189">
    <property type="term" value="P:adenylate cyclase-activating G protein-coupled receptor signaling pathway"/>
    <property type="evidence" value="ECO:0007669"/>
    <property type="project" value="TreeGrafter"/>
</dbReference>
<evidence type="ECO:0000256" key="6">
    <source>
        <dbReference type="ARBA" id="ARBA00022741"/>
    </source>
</evidence>
<evidence type="ECO:0000256" key="5">
    <source>
        <dbReference type="ARBA" id="ARBA00022723"/>
    </source>
</evidence>
<dbReference type="PROSITE" id="PS50125">
    <property type="entry name" value="GUANYLATE_CYCLASE_2"/>
    <property type="match status" value="1"/>
</dbReference>
<dbReference type="OrthoDB" id="10006362at2759"/>
<dbReference type="GO" id="GO:0006171">
    <property type="term" value="P:cAMP biosynthetic process"/>
    <property type="evidence" value="ECO:0007669"/>
    <property type="project" value="TreeGrafter"/>
</dbReference>
<proteinExistence type="predicted"/>
<protein>
    <recommendedName>
        <fullName evidence="3">adenylate cyclase</fullName>
        <ecNumber evidence="3">4.6.1.1</ecNumber>
    </recommendedName>
</protein>